<dbReference type="EMBL" id="JAVFWL010000004">
    <property type="protein sequence ID" value="KAK6751775.1"/>
    <property type="molecule type" value="Genomic_DNA"/>
</dbReference>
<organism evidence="3 4">
    <name type="scientific">Necator americanus</name>
    <name type="common">Human hookworm</name>
    <dbReference type="NCBI Taxonomy" id="51031"/>
    <lineage>
        <taxon>Eukaryota</taxon>
        <taxon>Metazoa</taxon>
        <taxon>Ecdysozoa</taxon>
        <taxon>Nematoda</taxon>
        <taxon>Chromadorea</taxon>
        <taxon>Rhabditida</taxon>
        <taxon>Rhabditina</taxon>
        <taxon>Rhabditomorpha</taxon>
        <taxon>Strongyloidea</taxon>
        <taxon>Ancylostomatidae</taxon>
        <taxon>Bunostominae</taxon>
        <taxon>Necator</taxon>
    </lineage>
</organism>
<sequence>MPFPYIKQSCCLLVIELCIVVHASDRDICGCLVCVMVSTGGLLVLRIVVIVKMNKTTRSGRNCAVGQLLSSKRRGGHSCLNRAQALMRMYFMWFGPTTQWA</sequence>
<name>A0ABR1DMV6_NECAM</name>
<evidence type="ECO:0000313" key="3">
    <source>
        <dbReference type="EMBL" id="KAK6751775.1"/>
    </source>
</evidence>
<feature type="signal peptide" evidence="2">
    <location>
        <begin position="1"/>
        <end position="23"/>
    </location>
</feature>
<gene>
    <name evidence="3" type="primary">Necator_chrIV.g16587</name>
    <name evidence="3" type="ORF">RB195_003290</name>
</gene>
<reference evidence="3 4" key="1">
    <citation type="submission" date="2023-08" db="EMBL/GenBank/DDBJ databases">
        <title>A Necator americanus chromosomal reference genome.</title>
        <authorList>
            <person name="Ilik V."/>
            <person name="Petrzelkova K.J."/>
            <person name="Pardy F."/>
            <person name="Fuh T."/>
            <person name="Niatou-Singa F.S."/>
            <person name="Gouil Q."/>
            <person name="Baker L."/>
            <person name="Ritchie M.E."/>
            <person name="Jex A.R."/>
            <person name="Gazzola D."/>
            <person name="Li H."/>
            <person name="Toshio Fujiwara R."/>
            <person name="Zhan B."/>
            <person name="Aroian R.V."/>
            <person name="Pafco B."/>
            <person name="Schwarz E.M."/>
        </authorList>
    </citation>
    <scope>NUCLEOTIDE SEQUENCE [LARGE SCALE GENOMIC DNA]</scope>
    <source>
        <strain evidence="3 4">Aroian</strain>
        <tissue evidence="3">Whole animal</tissue>
    </source>
</reference>
<feature type="transmembrane region" description="Helical" evidence="1">
    <location>
        <begin position="33"/>
        <end position="51"/>
    </location>
</feature>
<keyword evidence="1" id="KW-1133">Transmembrane helix</keyword>
<keyword evidence="2" id="KW-0732">Signal</keyword>
<evidence type="ECO:0000256" key="2">
    <source>
        <dbReference type="SAM" id="SignalP"/>
    </source>
</evidence>
<keyword evidence="4" id="KW-1185">Reference proteome</keyword>
<keyword evidence="1" id="KW-0812">Transmembrane</keyword>
<keyword evidence="1" id="KW-0472">Membrane</keyword>
<accession>A0ABR1DMV6</accession>
<feature type="chain" id="PRO_5046539125" description="Secreted protein" evidence="2">
    <location>
        <begin position="24"/>
        <end position="101"/>
    </location>
</feature>
<comment type="caution">
    <text evidence="3">The sequence shown here is derived from an EMBL/GenBank/DDBJ whole genome shotgun (WGS) entry which is preliminary data.</text>
</comment>
<protein>
    <recommendedName>
        <fullName evidence="5">Secreted protein</fullName>
    </recommendedName>
</protein>
<evidence type="ECO:0000313" key="4">
    <source>
        <dbReference type="Proteomes" id="UP001303046"/>
    </source>
</evidence>
<dbReference type="Proteomes" id="UP001303046">
    <property type="component" value="Unassembled WGS sequence"/>
</dbReference>
<evidence type="ECO:0000256" key="1">
    <source>
        <dbReference type="SAM" id="Phobius"/>
    </source>
</evidence>
<proteinExistence type="predicted"/>
<evidence type="ECO:0008006" key="5">
    <source>
        <dbReference type="Google" id="ProtNLM"/>
    </source>
</evidence>